<organism evidence="1 2">
    <name type="scientific">Methanolacinia petrolearia (strain DSM 11571 / OCM 486 / SEBR 4847)</name>
    <name type="common">Methanoplanus petrolearius</name>
    <dbReference type="NCBI Taxonomy" id="679926"/>
    <lineage>
        <taxon>Archaea</taxon>
        <taxon>Methanobacteriati</taxon>
        <taxon>Methanobacteriota</taxon>
        <taxon>Stenosarchaea group</taxon>
        <taxon>Methanomicrobia</taxon>
        <taxon>Methanomicrobiales</taxon>
        <taxon>Methanomicrobiaceae</taxon>
        <taxon>Methanolacinia</taxon>
    </lineage>
</organism>
<dbReference type="RefSeq" id="WP_013329590.1">
    <property type="nucleotide sequence ID" value="NC_014507.1"/>
</dbReference>
<dbReference type="HOGENOM" id="CLU_1352127_0_0_2"/>
<sequence precursor="true">MLKKMLSLSLLITVFLFCFTAGCSVLGGGDTVDIDQMELLMKDAESRVSSIDWNSESPGNIRAQLSAAELQFSTVFDTLSEANPDNEDDTRRIYALRTMSCTYLELVTSMRELANVVEHRDNADYYAAYYEEENWLNEMKASDAALASARNKLHSAQTRINGVNMNLVPLFMQADIIELKVEIEQMNILMTNLAEEYAKVLS</sequence>
<gene>
    <name evidence="1" type="ordered locus">Mpet_1660</name>
</gene>
<dbReference type="EMBL" id="CP002117">
    <property type="protein sequence ID" value="ADN36413.1"/>
    <property type="molecule type" value="Genomic_DNA"/>
</dbReference>
<evidence type="ECO:0000313" key="2">
    <source>
        <dbReference type="Proteomes" id="UP000006565"/>
    </source>
</evidence>
<dbReference type="PROSITE" id="PS51257">
    <property type="entry name" value="PROKAR_LIPOPROTEIN"/>
    <property type="match status" value="1"/>
</dbReference>
<reference evidence="1 2" key="1">
    <citation type="journal article" date="2010" name="Stand. Genomic Sci.">
        <title>Complete genome sequence of Methanoplanus petrolearius type strain (SEBR 4847).</title>
        <authorList>
            <person name="Brambilla E."/>
            <person name="Djao O.D."/>
            <person name="Daligault H."/>
            <person name="Lapidus A."/>
            <person name="Lucas S."/>
            <person name="Hammon N."/>
            <person name="Nolan M."/>
            <person name="Tice H."/>
            <person name="Cheng J.F."/>
            <person name="Han C."/>
            <person name="Tapia R."/>
            <person name="Goodwin L."/>
            <person name="Pitluck S."/>
            <person name="Liolios K."/>
            <person name="Ivanova N."/>
            <person name="Mavromatis K."/>
            <person name="Mikhailova N."/>
            <person name="Pati A."/>
            <person name="Chen A."/>
            <person name="Palaniappan K."/>
            <person name="Land M."/>
            <person name="Hauser L."/>
            <person name="Chang Y.J."/>
            <person name="Jeffries C.D."/>
            <person name="Rohde M."/>
            <person name="Spring S."/>
            <person name="Sikorski J."/>
            <person name="Goker M."/>
            <person name="Woyke T."/>
            <person name="Bristow J."/>
            <person name="Eisen J.A."/>
            <person name="Markowitz V."/>
            <person name="Hugenholtz P."/>
            <person name="Kyrpides N.C."/>
            <person name="Klenk H.P."/>
        </authorList>
    </citation>
    <scope>NUCLEOTIDE SEQUENCE [LARGE SCALE GENOMIC DNA]</scope>
    <source>
        <strain evidence="2">DSM 11571 / OCM 486 / SEBR 4847</strain>
    </source>
</reference>
<dbReference type="OrthoDB" id="111181at2157"/>
<dbReference type="KEGG" id="mpi:Mpet_1660"/>
<name>E1RHA9_METP4</name>
<evidence type="ECO:0000313" key="1">
    <source>
        <dbReference type="EMBL" id="ADN36413.1"/>
    </source>
</evidence>
<protein>
    <submittedName>
        <fullName evidence="1">Uncharacterized protein</fullName>
    </submittedName>
</protein>
<keyword evidence="2" id="KW-1185">Reference proteome</keyword>
<dbReference type="Proteomes" id="UP000006565">
    <property type="component" value="Chromosome"/>
</dbReference>
<dbReference type="AlphaFoldDB" id="E1RHA9"/>
<accession>E1RHA9</accession>
<dbReference type="GeneID" id="9744132"/>
<proteinExistence type="predicted"/>
<dbReference type="STRING" id="679926.Mpet_1660"/>